<dbReference type="Proteomes" id="UP000220959">
    <property type="component" value="Unassembled WGS sequence"/>
</dbReference>
<name>A0ACC9D1V0_9FIRM</name>
<evidence type="ECO:0000313" key="2">
    <source>
        <dbReference type="Proteomes" id="UP000220959"/>
    </source>
</evidence>
<proteinExistence type="predicted"/>
<organism evidence="1 2">
    <name type="scientific">Faecalibacterium langellae</name>
    <dbReference type="NCBI Taxonomy" id="3435293"/>
    <lineage>
        <taxon>Bacteria</taxon>
        <taxon>Bacillati</taxon>
        <taxon>Bacillota</taxon>
        <taxon>Clostridia</taxon>
        <taxon>Eubacteriales</taxon>
        <taxon>Oscillospiraceae</taxon>
        <taxon>Faecalibacterium</taxon>
    </lineage>
</organism>
<protein>
    <submittedName>
        <fullName evidence="1">Transcriptional regulator, IclR family protein</fullName>
    </submittedName>
</protein>
<accession>A0ACC9D1V0</accession>
<comment type="caution">
    <text evidence="1">The sequence shown here is derived from an EMBL/GenBank/DDBJ whole genome shotgun (WGS) entry which is preliminary data.</text>
</comment>
<reference evidence="1 2" key="1">
    <citation type="journal article" date="2017" name="Front. Microbiol.">
        <title>New Insights into the Diversity of the Genus Faecalibacterium.</title>
        <authorList>
            <person name="Benevides L."/>
            <person name="Burman S."/>
            <person name="Martin R."/>
            <person name="Robert V."/>
            <person name="Thomas M."/>
            <person name="Miquel S."/>
            <person name="Chain F."/>
            <person name="Sokol H."/>
            <person name="Bermudez-Humaran L.G."/>
            <person name="Morrison M."/>
            <person name="Langella P."/>
            <person name="Azevedo V.A."/>
            <person name="Chatel J.M."/>
            <person name="Soares S."/>
        </authorList>
    </citation>
    <scope>NUCLEOTIDE SEQUENCE [LARGE SCALE GENOMIC DNA]</scope>
    <source>
        <strain evidence="2">CNCM I-4541</strain>
    </source>
</reference>
<evidence type="ECO:0000313" key="1">
    <source>
        <dbReference type="EMBL" id="PDX61989.1"/>
    </source>
</evidence>
<gene>
    <name evidence="1" type="ORF">CGS49_02770</name>
</gene>
<sequence length="212" mass="22198">MKCNNKIVRTLTGTVVVLGAAAMLSVGAFAAETADLADPVAAGYLPPQEQMVQGDIALHSADVAIGEKDPTYGGYGAPEGNPIQGNIMLISGDELAAPSADAAAKKSEARYTVKGLFGREVLYTARQKDSVLTLDVPAGCATFRTTVADMQTLLNEGVSTLVVQTEKGSTTLNLSLLVEGQKGTDRVVLRRMGSTTTLSVGLRCRRDLLIGR</sequence>
<keyword evidence="2" id="KW-1185">Reference proteome</keyword>
<dbReference type="EMBL" id="NMTR01000006">
    <property type="protein sequence ID" value="PDX61989.1"/>
    <property type="molecule type" value="Genomic_DNA"/>
</dbReference>